<dbReference type="PANTHER" id="PTHR48041">
    <property type="entry name" value="ABC TRANSPORTER G FAMILY MEMBER 28"/>
    <property type="match status" value="1"/>
</dbReference>
<dbReference type="InterPro" id="IPR050352">
    <property type="entry name" value="ABCG_transporters"/>
</dbReference>
<sequence length="149" mass="16594">MRTRSTSVNIDKADAKKLEWYNVYVRAVYETSKSSKNKRKLRNALRLNGAPILRSKEILHNVNGIAYPGRLLAIMGSSGAGKTTLLNVLTHRNLADVDLDGLVLVNGKNASKSYMRHISAYVQQDDCFVGTMTVKEHLMFSVSQLLAQL</sequence>
<dbReference type="Proteomes" id="UP000031036">
    <property type="component" value="Unassembled WGS sequence"/>
</dbReference>
<dbReference type="Pfam" id="PF00005">
    <property type="entry name" value="ABC_tran"/>
    <property type="match status" value="1"/>
</dbReference>
<dbReference type="PANTHER" id="PTHR48041:SF139">
    <property type="entry name" value="PROTEIN SCARLET"/>
    <property type="match status" value="1"/>
</dbReference>
<evidence type="ECO:0000256" key="2">
    <source>
        <dbReference type="ARBA" id="ARBA00005814"/>
    </source>
</evidence>
<name>A0A0B2UXS0_TOXCA</name>
<dbReference type="GO" id="GO:0016887">
    <property type="term" value="F:ATP hydrolysis activity"/>
    <property type="evidence" value="ECO:0007669"/>
    <property type="project" value="InterPro"/>
</dbReference>
<feature type="domain" description="ABC transporter" evidence="7">
    <location>
        <begin position="59"/>
        <end position="137"/>
    </location>
</feature>
<evidence type="ECO:0000313" key="8">
    <source>
        <dbReference type="EMBL" id="KHN74019.1"/>
    </source>
</evidence>
<comment type="subcellular location">
    <subcellularLocation>
        <location evidence="1">Membrane</location>
        <topology evidence="1">Multi-pass membrane protein</topology>
    </subcellularLocation>
</comment>
<comment type="caution">
    <text evidence="8">The sequence shown here is derived from an EMBL/GenBank/DDBJ whole genome shotgun (WGS) entry which is preliminary data.</text>
</comment>
<organism evidence="8 10">
    <name type="scientific">Toxocara canis</name>
    <name type="common">Canine roundworm</name>
    <dbReference type="NCBI Taxonomy" id="6265"/>
    <lineage>
        <taxon>Eukaryota</taxon>
        <taxon>Metazoa</taxon>
        <taxon>Ecdysozoa</taxon>
        <taxon>Nematoda</taxon>
        <taxon>Chromadorea</taxon>
        <taxon>Rhabditida</taxon>
        <taxon>Spirurina</taxon>
        <taxon>Ascaridomorpha</taxon>
        <taxon>Ascaridoidea</taxon>
        <taxon>Toxocaridae</taxon>
        <taxon>Toxocara</taxon>
    </lineage>
</organism>
<proteinExistence type="inferred from homology"/>
<evidence type="ECO:0000256" key="4">
    <source>
        <dbReference type="ARBA" id="ARBA00022692"/>
    </source>
</evidence>
<evidence type="ECO:0000259" key="7">
    <source>
        <dbReference type="Pfam" id="PF00005"/>
    </source>
</evidence>
<dbReference type="EMBL" id="JPKZ01002981">
    <property type="protein sequence ID" value="KHN74019.1"/>
    <property type="molecule type" value="Genomic_DNA"/>
</dbReference>
<dbReference type="OrthoDB" id="66620at2759"/>
<dbReference type="STRING" id="6265.A0A0B2UXS0"/>
<dbReference type="InterPro" id="IPR027417">
    <property type="entry name" value="P-loop_NTPase"/>
</dbReference>
<evidence type="ECO:0000256" key="6">
    <source>
        <dbReference type="ARBA" id="ARBA00023136"/>
    </source>
</evidence>
<accession>A0A0B2UXS0</accession>
<gene>
    <name evidence="8" type="primary">wht-1</name>
    <name evidence="8" type="ORF">Tcan_18634</name>
    <name evidence="9" type="ORF">Tcan_18640</name>
</gene>
<keyword evidence="4" id="KW-0812">Transmembrane</keyword>
<evidence type="ECO:0000313" key="9">
    <source>
        <dbReference type="EMBL" id="KHN74029.1"/>
    </source>
</evidence>
<dbReference type="AlphaFoldDB" id="A0A0B2UXS0"/>
<keyword evidence="8" id="KW-0547">Nucleotide-binding</keyword>
<keyword evidence="10" id="KW-1185">Reference proteome</keyword>
<dbReference type="GO" id="GO:0005524">
    <property type="term" value="F:ATP binding"/>
    <property type="evidence" value="ECO:0007669"/>
    <property type="project" value="UniProtKB-KW"/>
</dbReference>
<evidence type="ECO:0000256" key="1">
    <source>
        <dbReference type="ARBA" id="ARBA00004141"/>
    </source>
</evidence>
<evidence type="ECO:0000256" key="3">
    <source>
        <dbReference type="ARBA" id="ARBA00022448"/>
    </source>
</evidence>
<dbReference type="Gene3D" id="3.40.50.300">
    <property type="entry name" value="P-loop containing nucleotide triphosphate hydrolases"/>
    <property type="match status" value="1"/>
</dbReference>
<dbReference type="GO" id="GO:0042626">
    <property type="term" value="F:ATPase-coupled transmembrane transporter activity"/>
    <property type="evidence" value="ECO:0007669"/>
    <property type="project" value="TreeGrafter"/>
</dbReference>
<keyword evidence="6" id="KW-0472">Membrane</keyword>
<dbReference type="InterPro" id="IPR003439">
    <property type="entry name" value="ABC_transporter-like_ATP-bd"/>
</dbReference>
<reference evidence="8 10" key="1">
    <citation type="submission" date="2014-11" db="EMBL/GenBank/DDBJ databases">
        <title>Genetic blueprint of the zoonotic pathogen Toxocara canis.</title>
        <authorList>
            <person name="Zhu X.-Q."/>
            <person name="Korhonen P.K."/>
            <person name="Cai H."/>
            <person name="Young N.D."/>
            <person name="Nejsum P."/>
            <person name="von Samson-Himmelstjerna G."/>
            <person name="Boag P.R."/>
            <person name="Tan P."/>
            <person name="Li Q."/>
            <person name="Min J."/>
            <person name="Yang Y."/>
            <person name="Wang X."/>
            <person name="Fang X."/>
            <person name="Hall R.S."/>
            <person name="Hofmann A."/>
            <person name="Sternberg P.W."/>
            <person name="Jex A.R."/>
            <person name="Gasser R.B."/>
        </authorList>
    </citation>
    <scope>NUCLEOTIDE SEQUENCE [LARGE SCALE GENOMIC DNA]</scope>
    <source>
        <strain evidence="8">PN_DK_2014</strain>
    </source>
</reference>
<dbReference type="EMBL" id="JPKZ01002981">
    <property type="protein sequence ID" value="KHN74029.1"/>
    <property type="molecule type" value="Genomic_DNA"/>
</dbReference>
<keyword evidence="8" id="KW-0067">ATP-binding</keyword>
<comment type="similarity">
    <text evidence="2">Belongs to the ABC transporter superfamily. ABCG family. Eye pigment precursor importer (TC 3.A.1.204) subfamily.</text>
</comment>
<protein>
    <submittedName>
        <fullName evidence="8">ABC transporter ATP-binding protein/permease wht-1</fullName>
    </submittedName>
</protein>
<evidence type="ECO:0000313" key="10">
    <source>
        <dbReference type="Proteomes" id="UP000031036"/>
    </source>
</evidence>
<dbReference type="GO" id="GO:0005886">
    <property type="term" value="C:plasma membrane"/>
    <property type="evidence" value="ECO:0007669"/>
    <property type="project" value="TreeGrafter"/>
</dbReference>
<keyword evidence="3" id="KW-0813">Transport</keyword>
<keyword evidence="5" id="KW-1133">Transmembrane helix</keyword>
<evidence type="ECO:0000256" key="5">
    <source>
        <dbReference type="ARBA" id="ARBA00022989"/>
    </source>
</evidence>
<dbReference type="SUPFAM" id="SSF52540">
    <property type="entry name" value="P-loop containing nucleoside triphosphate hydrolases"/>
    <property type="match status" value="1"/>
</dbReference>